<dbReference type="AlphaFoldDB" id="A0AAW2TNV8"/>
<comment type="caution">
    <text evidence="1">The sequence shown here is derived from an EMBL/GenBank/DDBJ whole genome shotgun (WGS) entry which is preliminary data.</text>
</comment>
<dbReference type="InterPro" id="IPR045282">
    <property type="entry name" value="At4g08330-like"/>
</dbReference>
<dbReference type="EMBL" id="JACGWN010000014">
    <property type="protein sequence ID" value="KAL0405331.1"/>
    <property type="molecule type" value="Genomic_DNA"/>
</dbReference>
<reference evidence="1" key="2">
    <citation type="journal article" date="2024" name="Plant">
        <title>Genomic evolution and insights into agronomic trait innovations of Sesamum species.</title>
        <authorList>
            <person name="Miao H."/>
            <person name="Wang L."/>
            <person name="Qu L."/>
            <person name="Liu H."/>
            <person name="Sun Y."/>
            <person name="Le M."/>
            <person name="Wang Q."/>
            <person name="Wei S."/>
            <person name="Zheng Y."/>
            <person name="Lin W."/>
            <person name="Duan Y."/>
            <person name="Cao H."/>
            <person name="Xiong S."/>
            <person name="Wang X."/>
            <person name="Wei L."/>
            <person name="Li C."/>
            <person name="Ma Q."/>
            <person name="Ju M."/>
            <person name="Zhao R."/>
            <person name="Li G."/>
            <person name="Mu C."/>
            <person name="Tian Q."/>
            <person name="Mei H."/>
            <person name="Zhang T."/>
            <person name="Gao T."/>
            <person name="Zhang H."/>
        </authorList>
    </citation>
    <scope>NUCLEOTIDE SEQUENCE</scope>
    <source>
        <strain evidence="1">KEN1</strain>
    </source>
</reference>
<dbReference type="PANTHER" id="PTHR33674:SF8">
    <property type="entry name" value="OS01G0833400 PROTEIN"/>
    <property type="match status" value="1"/>
</dbReference>
<dbReference type="PANTHER" id="PTHR33674">
    <property type="entry name" value="METHIONINE-S-OXIDE REDUCTASE"/>
    <property type="match status" value="1"/>
</dbReference>
<dbReference type="Pfam" id="PF24046">
    <property type="entry name" value="At4g08330"/>
    <property type="match status" value="1"/>
</dbReference>
<name>A0AAW2TNV8_9LAMI</name>
<organism evidence="1">
    <name type="scientific">Sesamum latifolium</name>
    <dbReference type="NCBI Taxonomy" id="2727402"/>
    <lineage>
        <taxon>Eukaryota</taxon>
        <taxon>Viridiplantae</taxon>
        <taxon>Streptophyta</taxon>
        <taxon>Embryophyta</taxon>
        <taxon>Tracheophyta</taxon>
        <taxon>Spermatophyta</taxon>
        <taxon>Magnoliopsida</taxon>
        <taxon>eudicotyledons</taxon>
        <taxon>Gunneridae</taxon>
        <taxon>Pentapetalae</taxon>
        <taxon>asterids</taxon>
        <taxon>lamiids</taxon>
        <taxon>Lamiales</taxon>
        <taxon>Pedaliaceae</taxon>
        <taxon>Sesamum</taxon>
    </lineage>
</organism>
<sequence length="254" mass="28744">MSSGGGAEVVLPLTSSDSSFSLTAHVSYRPAIVYRNVIEFMKRVQVIVFYLKKSIILPNLTLELKHTSSWEKMSLYGVVELLRCCQGTTENECDSTTYNVLAESYACGFFYLDNLCDAHHFGSCGSCGYELNLNSCNRNISVIDAKYEKSMKRGVISFFSIDESRFTQISKVRWLPYLASKNSWRLFQRRTKLLCRNCGNYIGTARNVDDACSSPFQVVKQRSVTWDGISARTTYEVRIRSLRPLSFEGSALLI</sequence>
<protein>
    <submittedName>
        <fullName evidence="1">Uncharacterized protein</fullName>
    </submittedName>
</protein>
<gene>
    <name evidence="1" type="ORF">Slati_3847000</name>
</gene>
<accession>A0AAW2TNV8</accession>
<reference evidence="1" key="1">
    <citation type="submission" date="2020-06" db="EMBL/GenBank/DDBJ databases">
        <authorList>
            <person name="Li T."/>
            <person name="Hu X."/>
            <person name="Zhang T."/>
            <person name="Song X."/>
            <person name="Zhang H."/>
            <person name="Dai N."/>
            <person name="Sheng W."/>
            <person name="Hou X."/>
            <person name="Wei L."/>
        </authorList>
    </citation>
    <scope>NUCLEOTIDE SEQUENCE</scope>
    <source>
        <strain evidence="1">KEN1</strain>
        <tissue evidence="1">Leaf</tissue>
    </source>
</reference>
<proteinExistence type="predicted"/>
<evidence type="ECO:0000313" key="1">
    <source>
        <dbReference type="EMBL" id="KAL0405331.1"/>
    </source>
</evidence>